<keyword evidence="3" id="KW-0862">Zinc</keyword>
<evidence type="ECO:0000256" key="1">
    <source>
        <dbReference type="ARBA" id="ARBA00022723"/>
    </source>
</evidence>
<proteinExistence type="predicted"/>
<gene>
    <name evidence="7" type="ORF">NBZ79_00350</name>
</gene>
<name>A0ABY4W2L0_9PROT</name>
<dbReference type="InterPro" id="IPR048487">
    <property type="entry name" value="DksA-like_N"/>
</dbReference>
<feature type="domain" description="DnaK suppressor protein-like N-terminal" evidence="6">
    <location>
        <begin position="8"/>
        <end position="70"/>
    </location>
</feature>
<keyword evidence="8" id="KW-1185">Reference proteome</keyword>
<dbReference type="InterPro" id="IPR020458">
    <property type="entry name" value="Znf_DskA_TraR_CS"/>
</dbReference>
<dbReference type="PANTHER" id="PTHR33823">
    <property type="entry name" value="RNA POLYMERASE-BINDING TRANSCRIPTION FACTOR DKSA-RELATED"/>
    <property type="match status" value="1"/>
</dbReference>
<evidence type="ECO:0000256" key="4">
    <source>
        <dbReference type="PROSITE-ProRule" id="PRU00510"/>
    </source>
</evidence>
<dbReference type="Gene3D" id="1.20.120.910">
    <property type="entry name" value="DksA, coiled-coil domain"/>
    <property type="match status" value="1"/>
</dbReference>
<dbReference type="PROSITE" id="PS51128">
    <property type="entry name" value="ZF_DKSA_2"/>
    <property type="match status" value="1"/>
</dbReference>
<dbReference type="Proteomes" id="UP001056291">
    <property type="component" value="Chromosome"/>
</dbReference>
<keyword evidence="1" id="KW-0479">Metal-binding</keyword>
<dbReference type="InterPro" id="IPR000962">
    <property type="entry name" value="Znf_DskA_TraR"/>
</dbReference>
<dbReference type="PROSITE" id="PS01102">
    <property type="entry name" value="ZF_DKSA_1"/>
    <property type="match status" value="1"/>
</dbReference>
<evidence type="ECO:0000259" key="5">
    <source>
        <dbReference type="Pfam" id="PF01258"/>
    </source>
</evidence>
<evidence type="ECO:0000256" key="3">
    <source>
        <dbReference type="ARBA" id="ARBA00022833"/>
    </source>
</evidence>
<evidence type="ECO:0000313" key="8">
    <source>
        <dbReference type="Proteomes" id="UP001056291"/>
    </source>
</evidence>
<feature type="domain" description="Zinc finger DksA/TraR C4-type" evidence="5">
    <location>
        <begin position="74"/>
        <end position="103"/>
    </location>
</feature>
<dbReference type="Pfam" id="PF21173">
    <property type="entry name" value="DksA-like_N"/>
    <property type="match status" value="1"/>
</dbReference>
<reference evidence="7" key="1">
    <citation type="submission" date="2022-06" db="EMBL/GenBank/DDBJ databases">
        <title>Sneathiella actinostolidae sp. nov., isolated from a sea anemonein the Western Pacific Ocean.</title>
        <authorList>
            <person name="Wei M.J."/>
        </authorList>
    </citation>
    <scope>NUCLEOTIDE SEQUENCE</scope>
    <source>
        <strain evidence="7">PHK-P5</strain>
    </source>
</reference>
<sequence length="104" mass="11559">MNISATKSLLQDRLASKSKHLEKITTSLRAEHSKSFSEQAMERESDEVKEQLKASIEIEINQINAALDRIESDTYTACSKCDGPIGQNRLAALPYTQLCINCAD</sequence>
<evidence type="ECO:0000259" key="6">
    <source>
        <dbReference type="Pfam" id="PF21173"/>
    </source>
</evidence>
<dbReference type="RefSeq" id="WP_251934448.1">
    <property type="nucleotide sequence ID" value="NZ_CP098747.1"/>
</dbReference>
<dbReference type="Pfam" id="PF01258">
    <property type="entry name" value="zf-dskA_traR"/>
    <property type="match status" value="1"/>
</dbReference>
<protein>
    <submittedName>
        <fullName evidence="7">TraR/DksA C4-type zinc finger protein</fullName>
    </submittedName>
</protein>
<evidence type="ECO:0000256" key="2">
    <source>
        <dbReference type="ARBA" id="ARBA00022771"/>
    </source>
</evidence>
<dbReference type="SUPFAM" id="SSF57716">
    <property type="entry name" value="Glucocorticoid receptor-like (DNA-binding domain)"/>
    <property type="match status" value="1"/>
</dbReference>
<feature type="zinc finger region" description="dksA C4-type" evidence="4">
    <location>
        <begin position="78"/>
        <end position="102"/>
    </location>
</feature>
<organism evidence="7 8">
    <name type="scientific">Sneathiella marina</name>
    <dbReference type="NCBI Taxonomy" id="2950108"/>
    <lineage>
        <taxon>Bacteria</taxon>
        <taxon>Pseudomonadati</taxon>
        <taxon>Pseudomonadota</taxon>
        <taxon>Alphaproteobacteria</taxon>
        <taxon>Sneathiellales</taxon>
        <taxon>Sneathiellaceae</taxon>
        <taxon>Sneathiella</taxon>
    </lineage>
</organism>
<dbReference type="PANTHER" id="PTHR33823:SF4">
    <property type="entry name" value="GENERAL STRESS PROTEIN 16O"/>
    <property type="match status" value="1"/>
</dbReference>
<evidence type="ECO:0000313" key="7">
    <source>
        <dbReference type="EMBL" id="USG61425.1"/>
    </source>
</evidence>
<keyword evidence="2" id="KW-0863">Zinc-finger</keyword>
<dbReference type="EMBL" id="CP098747">
    <property type="protein sequence ID" value="USG61425.1"/>
    <property type="molecule type" value="Genomic_DNA"/>
</dbReference>
<accession>A0ABY4W2L0</accession>